<protein>
    <submittedName>
        <fullName evidence="1">Uncharacterized protein</fullName>
    </submittedName>
</protein>
<keyword evidence="2" id="KW-1185">Reference proteome</keyword>
<accession>A0A087CLX0</accession>
<reference evidence="1 2" key="1">
    <citation type="submission" date="2014-03" db="EMBL/GenBank/DDBJ databases">
        <title>Genomics of Bifidobacteria.</title>
        <authorList>
            <person name="Ventura M."/>
            <person name="Milani C."/>
            <person name="Lugli G.A."/>
        </authorList>
    </citation>
    <scope>NUCLEOTIDE SEQUENCE [LARGE SCALE GENOMIC DNA]</scope>
    <source>
        <strain evidence="1 2">LMG 21775</strain>
    </source>
</reference>
<evidence type="ECO:0000313" key="1">
    <source>
        <dbReference type="EMBL" id="KFI84270.1"/>
    </source>
</evidence>
<name>A0A087CLX0_9BIFI</name>
<proteinExistence type="predicted"/>
<evidence type="ECO:0000313" key="2">
    <source>
        <dbReference type="Proteomes" id="UP000029050"/>
    </source>
</evidence>
<gene>
    <name evidence="1" type="ORF">BPSY_0148</name>
</gene>
<organism evidence="1 2">
    <name type="scientific">Bifidobacterium psychraerophilum</name>
    <dbReference type="NCBI Taxonomy" id="218140"/>
    <lineage>
        <taxon>Bacteria</taxon>
        <taxon>Bacillati</taxon>
        <taxon>Actinomycetota</taxon>
        <taxon>Actinomycetes</taxon>
        <taxon>Bifidobacteriales</taxon>
        <taxon>Bifidobacteriaceae</taxon>
        <taxon>Bifidobacterium</taxon>
    </lineage>
</organism>
<dbReference type="AlphaFoldDB" id="A0A087CLX0"/>
<dbReference type="Proteomes" id="UP000029050">
    <property type="component" value="Unassembled WGS sequence"/>
</dbReference>
<comment type="caution">
    <text evidence="1">The sequence shown here is derived from an EMBL/GenBank/DDBJ whole genome shotgun (WGS) entry which is preliminary data.</text>
</comment>
<sequence>MELVSVSVLCTVFEVLEDEDSLELEEDAVLASNFSRAVSHELSAHQMSPTMHSTDKSAAIPVTSSFCFFLTISG</sequence>
<dbReference type="EMBL" id="JGZI01000002">
    <property type="protein sequence ID" value="KFI84270.1"/>
    <property type="molecule type" value="Genomic_DNA"/>
</dbReference>